<proteinExistence type="predicted"/>
<dbReference type="RefSeq" id="WP_207289318.1">
    <property type="nucleotide sequence ID" value="NZ_CP071462.1"/>
</dbReference>
<dbReference type="GO" id="GO:0005886">
    <property type="term" value="C:plasma membrane"/>
    <property type="evidence" value="ECO:0007669"/>
    <property type="project" value="UniProtKB-SubCell"/>
</dbReference>
<evidence type="ECO:0000256" key="2">
    <source>
        <dbReference type="ARBA" id="ARBA00022475"/>
    </source>
</evidence>
<feature type="transmembrane region" description="Helical" evidence="6">
    <location>
        <begin position="130"/>
        <end position="152"/>
    </location>
</feature>
<feature type="transmembrane region" description="Helical" evidence="6">
    <location>
        <begin position="86"/>
        <end position="110"/>
    </location>
</feature>
<keyword evidence="3 6" id="KW-0812">Transmembrane</keyword>
<keyword evidence="5 6" id="KW-0472">Membrane</keyword>
<reference evidence="8 9" key="1">
    <citation type="submission" date="2021-03" db="EMBL/GenBank/DDBJ databases">
        <title>Haloterrigena longa sp. nov. and Haloterrigena limicola sp. nov., extremely halophilic archaea isolated from a salt lake.</title>
        <authorList>
            <person name="Henglin C."/>
        </authorList>
    </citation>
    <scope>NUCLEOTIDE SEQUENCE [LARGE SCALE GENOMIC DNA]</scope>
    <source>
        <strain evidence="8 9">KZCA68</strain>
    </source>
</reference>
<keyword evidence="9" id="KW-1185">Reference proteome</keyword>
<evidence type="ECO:0000313" key="9">
    <source>
        <dbReference type="Proteomes" id="UP000663203"/>
    </source>
</evidence>
<keyword evidence="4 6" id="KW-1133">Transmembrane helix</keyword>
<comment type="subcellular location">
    <subcellularLocation>
        <location evidence="1">Cell membrane</location>
        <topology evidence="1">Multi-pass membrane protein</topology>
    </subcellularLocation>
</comment>
<protein>
    <submittedName>
        <fullName evidence="8">Sodium:proton antiporter</fullName>
    </submittedName>
</protein>
<feature type="transmembrane region" description="Helical" evidence="6">
    <location>
        <begin position="12"/>
        <end position="30"/>
    </location>
</feature>
<dbReference type="EMBL" id="CP071462">
    <property type="protein sequence ID" value="QSW99712.1"/>
    <property type="molecule type" value="Genomic_DNA"/>
</dbReference>
<dbReference type="GeneID" id="63185988"/>
<dbReference type="PANTHER" id="PTHR33932">
    <property type="entry name" value="NA(+)/H(+) ANTIPORTER SUBUNIT B"/>
    <property type="match status" value="1"/>
</dbReference>
<evidence type="ECO:0000256" key="6">
    <source>
        <dbReference type="SAM" id="Phobius"/>
    </source>
</evidence>
<dbReference type="AlphaFoldDB" id="A0A8A2VHA3"/>
<evidence type="ECO:0000256" key="4">
    <source>
        <dbReference type="ARBA" id="ARBA00022989"/>
    </source>
</evidence>
<feature type="domain" description="Na+/H+ antiporter MnhB subunit-related protein" evidence="7">
    <location>
        <begin position="6"/>
        <end position="147"/>
    </location>
</feature>
<evidence type="ECO:0000256" key="1">
    <source>
        <dbReference type="ARBA" id="ARBA00004651"/>
    </source>
</evidence>
<dbReference type="InterPro" id="IPR050622">
    <property type="entry name" value="CPA3_antiporter_subunitB"/>
</dbReference>
<keyword evidence="2" id="KW-1003">Cell membrane</keyword>
<feature type="transmembrane region" description="Helical" evidence="6">
    <location>
        <begin position="36"/>
        <end position="56"/>
    </location>
</feature>
<dbReference type="Pfam" id="PF04039">
    <property type="entry name" value="MnhB"/>
    <property type="match status" value="1"/>
</dbReference>
<dbReference type="Proteomes" id="UP000663203">
    <property type="component" value="Chromosome"/>
</dbReference>
<dbReference type="PANTHER" id="PTHR33932:SF4">
    <property type="entry name" value="NA(+)_H(+) ANTIPORTER SUBUNIT B"/>
    <property type="match status" value="1"/>
</dbReference>
<evidence type="ECO:0000256" key="3">
    <source>
        <dbReference type="ARBA" id="ARBA00022692"/>
    </source>
</evidence>
<name>A0A8A2VHA3_9EURY</name>
<evidence type="ECO:0000313" key="8">
    <source>
        <dbReference type="EMBL" id="QSW99712.1"/>
    </source>
</evidence>
<sequence length="155" mass="16534">MTTSVVMRTTARVIVPIILVVAISLFVEGHNLPGGGFIGGVLTTTAFAVIYLAFGLDFLERGVLGRDVDSGKEPSRDRVVVAYRRVFEYGLAIAVLSGLVPLLFGLPFLSQTYVIFEHVPVYGHLEIASALAFDFGVYCVVVGGLLTILSVVGAE</sequence>
<organism evidence="8 9">
    <name type="scientific">Haloterrigena alkaliphila</name>
    <dbReference type="NCBI Taxonomy" id="2816475"/>
    <lineage>
        <taxon>Archaea</taxon>
        <taxon>Methanobacteriati</taxon>
        <taxon>Methanobacteriota</taxon>
        <taxon>Stenosarchaea group</taxon>
        <taxon>Halobacteria</taxon>
        <taxon>Halobacteriales</taxon>
        <taxon>Natrialbaceae</taxon>
        <taxon>Haloterrigena</taxon>
    </lineage>
</organism>
<evidence type="ECO:0000259" key="7">
    <source>
        <dbReference type="Pfam" id="PF04039"/>
    </source>
</evidence>
<gene>
    <name evidence="8" type="ORF">J0X25_01745</name>
</gene>
<evidence type="ECO:0000256" key="5">
    <source>
        <dbReference type="ARBA" id="ARBA00023136"/>
    </source>
</evidence>
<accession>A0A8A2VHA3</accession>
<dbReference type="InterPro" id="IPR007182">
    <property type="entry name" value="MnhB"/>
</dbReference>
<dbReference type="KEGG" id="hakz:J0X25_01745"/>